<dbReference type="AlphaFoldDB" id="A0AAW2H879"/>
<reference evidence="1" key="1">
    <citation type="journal article" date="2024" name="Gigascience">
        <title>Chromosome-level genome of the poultry shaft louse Menopon gallinae provides insight into the host-switching and adaptive evolution of parasitic lice.</title>
        <authorList>
            <person name="Xu Y."/>
            <person name="Ma L."/>
            <person name="Liu S."/>
            <person name="Liang Y."/>
            <person name="Liu Q."/>
            <person name="He Z."/>
            <person name="Tian L."/>
            <person name="Duan Y."/>
            <person name="Cai W."/>
            <person name="Li H."/>
            <person name="Song F."/>
        </authorList>
    </citation>
    <scope>NUCLEOTIDE SEQUENCE</scope>
    <source>
        <strain evidence="1">Cailab_2023a</strain>
    </source>
</reference>
<evidence type="ECO:0000313" key="1">
    <source>
        <dbReference type="EMBL" id="KAL0265866.1"/>
    </source>
</evidence>
<sequence length="246" mass="27277">MLVTVCRGAQKVTSRGDIEAAFNKLSESLLGFGSKDVHKNGLPFDELKKLNELHLLSLEAGQCVAESRAFWGEKGCVGETASGELKKECERLNLFVKLLEELKAFLVEKECVTGRDEEKIEQALCNAERCRHRLQLEKMCVHVGNAGKYLQEEGLGFTRLRKAIECMEGAICRIYEDGLSARPFGRHTNEHTNENCSCPSKKHPSIAHQAKETTPFMSGHVSSGMYSSCFPSSSSECDSDAEKALR</sequence>
<organism evidence="1">
    <name type="scientific">Menopon gallinae</name>
    <name type="common">poultry shaft louse</name>
    <dbReference type="NCBI Taxonomy" id="328185"/>
    <lineage>
        <taxon>Eukaryota</taxon>
        <taxon>Metazoa</taxon>
        <taxon>Ecdysozoa</taxon>
        <taxon>Arthropoda</taxon>
        <taxon>Hexapoda</taxon>
        <taxon>Insecta</taxon>
        <taxon>Pterygota</taxon>
        <taxon>Neoptera</taxon>
        <taxon>Paraneoptera</taxon>
        <taxon>Psocodea</taxon>
        <taxon>Troctomorpha</taxon>
        <taxon>Phthiraptera</taxon>
        <taxon>Amblycera</taxon>
        <taxon>Menoponidae</taxon>
        <taxon>Menopon</taxon>
    </lineage>
</organism>
<dbReference type="EMBL" id="JARGDH010000006">
    <property type="protein sequence ID" value="KAL0265866.1"/>
    <property type="molecule type" value="Genomic_DNA"/>
</dbReference>
<proteinExistence type="predicted"/>
<accession>A0AAW2H879</accession>
<gene>
    <name evidence="1" type="ORF">PYX00_011583</name>
</gene>
<protein>
    <submittedName>
        <fullName evidence="1">Uncharacterized protein</fullName>
    </submittedName>
</protein>
<comment type="caution">
    <text evidence="1">The sequence shown here is derived from an EMBL/GenBank/DDBJ whole genome shotgun (WGS) entry which is preliminary data.</text>
</comment>
<name>A0AAW2H879_9NEOP</name>